<feature type="domain" description="Dynein heavy chain AAA 5 extension" evidence="20">
    <location>
        <begin position="2017"/>
        <end position="2133"/>
    </location>
</feature>
<feature type="domain" description="Dynein heavy chain hydrolytic ATP-binding dynein motor region" evidence="16">
    <location>
        <begin position="1507"/>
        <end position="1837"/>
    </location>
</feature>
<evidence type="ECO:0000259" key="18">
    <source>
        <dbReference type="Pfam" id="PF12780"/>
    </source>
</evidence>
<sequence>MNAVKMIHTIARYYNTTERMTNLFAKITNQMITNCKECVLEEGGESDSLWKKDPLVLIKNLESCIKLNDAYQSQYKDTKDTLLTLPKGKQFDFSETLIFGRFDLFCRRVYKLIDMFQTIHQFTSLSQHRFDGMEPLVKSFKAILEEFQIKRHDLLDFHSNRFDRDYVEFLVRISDLESNLRLFINQSFEQIASIESSLKLLQKFQSILQRENLRADLESKFAVIFHNYGVELTQVQDQYEKFKAAPPLVRNLPPVAGNITWSRHLYKRIEGPMRKFQQNPSLFSLKDSKKLIRMYNKMAKTLIEFETLWYQSWVNSIEAVKAGLQATLVIKHPEDGMRFHVNFDSEILQLIRETRCMDRMGGIMIPEGAKMVLLQEQKFKTYNHELSYFLKEYGRVKGMIKPIASNLLKPHVENLDFKMRPGMVTLTWTSMNIESYLEDVWKELDKLEQLVMTVNDLMENRIDANLKLVSNVLLVNLPEEQELVTLEEFVDMQERHVRSTTDFLVAKSLEIENAVNDMLGTMVAFEFDPHVPAVTESEIIKVKAHYNWSMYQALLNATKRSLRAMKLRLSSNDRQGKGLPPAFFEVELQLDGVGVRLAPSVEEIQTAINGGALAVLKCSKMIEAWDTVTIPKNVQLILNPNLPPVQGTGSQGTFYDRIAKDREILKVVLLLTGSIQSAKSQCNLYLSQFSSYEWCWNDDINESYKKFKEPEPTLDEFESKLKYFVQIEEQVDKMEGQHQISALMLQTSSLSKSLKELANKWKEVYAGHLHREAFARLEDVSEMVKSTRKKLLREVVNGDIESLSYVMQTLQDVRAKQSEIELEFVPIEHMYRILDEHLPQIMDKEEMDARTMYQKNWHDLLAESENRQEELALKQIQYKKDLIKTVNTFKKDVARFRAEYERSGPMVRGIPPREAVERLKRFKEEYEVRGRKQYIYLLGEDLFGVPHQQYPTLDQTKQELQYLGQLYDLYVAVLETIKEWRDYLWSEVPDHMDTMQKQIDNFSGRCKKMPKQLRDWPAYHELKKEIEDFQEVLPLLMELGKPSIQVRHWQQVMDITQKELPIESENFKLQSLIDAQLNEFTDEISDICEGADKQLLIEQKLKEISEMWEGMSFDFAGWKARDYPCVLVGAKVGETQEALEETMMNLNTMNAQRHSIPFKEELTALLTQLSDTGDTIERWFKVQSMWTSLESVFTGGDIAKQMPMEAKKFQQIDKDWVKIMQKSAEMKLVVPCCQNDMLKQMLPVLSAGLETCQKSLESYLEGKRNKFPRFYFTSDPVLLKILSQGSDPESIQEDFEKLFDAISRVQFDKVDKKKIVKIKGVVGNAEETVDMQVPVMAIGNIEDWLLALEAEMQRSVRRECRIASLEIGQLMNGLSVGDFGHKSIAQVCLLGIQLVWTADFEDALIRMSRDKDKTIMGSTSKKFIQMLTDLVGMCLTDLGSKMNRTKFETLVTVHVHQKDLFQEVAKKVREGKVKDENDFEWLKQTRCYWKQDTDNAVISIADVDFVYSYEYLGCKERLVITALTDRCYVTQSQALGMFFGGAPAGPAGTGKTETTKDMGRTLGVFVVVTNCSDQHRFRDMAKIFKGLCSSGLWGCFDEFNRIELEVLSVVAMQVESICSAKRQNLKTFMFPGEVAPIKLVSSVGYFITMNPGYAGRQELPENLKVLFRSVAMMVPNRETIMKVKLASVGYSLIDLLGKKFCILYALCEQQLSKQRHYDFGLRNILSVLRTSGTVERSEPPDADEEMLFMRTVRDMNLSKLVADDVPLFLALLKDLFPKVTDPPKKVYEDIENGSKELIKKNLLVEWDSWLLKVIQLYETSLVRHGFMLVGPTLCGKTEIATVLTDCMTGNNNPHRIIKMNPKAITDSQMYGFKDPISEEWTPGVFASIWQQKNNRSLKYTSWIICDGPVDAIWIENLNTVLDDNKILTLANNDRIPMTDNCKIVFEVENLRNASPATVSRAGIIFVSASDLGWQPLVESWMMRRTELGAIRTGEVDILKPLFEKWLSKPPPNAGAAQDLFDWQMRNITTVMPLNDSIIIVNVLNLLSAALKPCVEENLVLTDDAYRRVACWAIMWGFGGLCETEERKKLWDKFIEILEANGHKDAIPNCGEDQTVFEYYPDYTEKGRPWKLWTPVEWKPPKKIQFSALLIPTMDSCRAEYMMQIISAQDCTRTPPSFKSSMMIGAPGTAKTSTALMYMQTFSSDVMLSKRLNLSSATTPLGFQKSIEAEIERKTGKTFCPPGGKKMVFFIDDASMPIVNTWGDQVTNELTRQLMEAGGFYFLDKDKRGDFKTIEGLQYVGAMGHPGGGKNDIPNRLKSKFFCFNMVLPSQVSVDNIFGSIMRVKFSVKAGAKPDVQELSKKLCAATVSVWDKIKRSLLPTPLRFHYIFNMRDLSRVFQGVMECPVDIVKDEVTLVNLWKHENLRVFADKLCRDQDKAFVDKVIAEFLPQHFGESLGQECKDTPWFADFQRETEFDDETGEEVGAPKIYEPAYSWDHVKSKAYEYLKKFNEANPSRAMQLVLFSDAMKNMMKINRTIQQKRGSAMLVGVGGSGKQSLARLASYTSRHYTFQITITKSYNDNALFEDLRTLYQRGGVKGENVTFIFTDAEVKSENFLEYMNSLLATGEVVGLFAKDERDAMCGEVRNDFVKDNPHLEENLLNMYSYFMDRLRDNLHVCLCFSPVNAKFPIRAQKFPAVFTVNINWFMPWPEDALVAVSTEFLSAFKVDATAEDRERLYQLTGSFQASVRDMCELYYTRMRKHTYVTPKSFLCLIDFYKILYEAKYNEINVQERSVKVGLEKLKEASEFVEKLKVQLKEQEVVLKVEEKKTTELLVKVQGEKTKADKKKELVNAQKADCKQTADGISKEKAEAQVELDKALPFLHEAEQACNSITKKDIGDLKANKNPMNIIKLTFDGLQILQSKPMVDVQPNPDTVINKVQATFIMDSYEHSKKELNDISFLNKVLDFAANEKDNINDETCELLEPYLRHDEDEKKNWSPWPWKVLAPEKALSASSAAEGLCKFVGAMVQYHFAAKIVTPKMNALKVAEARLKKAEAELAVADAELQKVLDEVAVLDAELGKAQAKMKSLQDSAAAMQRKMDAANKLLSGLSGENARWTEDAKNFALRRKRLVGDVGCVVAFVVYCGPFNSEFRDKLYTGFMADTKKTKVPAHDKIEQVGFLVDAGTIGEWALEGLPSDELSIQNAIMVTRSSRYPLMVDPQGQANRWIKKREEHRIQQNPSMCVTTLSSKNLKDQIEFTMGEGLCLLIENVENEVDPMLDPVLDKAIIRKGKNMYICVSDNNMDYKEKFSLYMTSRLPNPHFSPELSAKCTIIDFTVTLKGLEQQLLGKLISMEQKSLEDTLSALEEDVTNNTKSLQLLDKQLLDRLSNSQGNLLEDTELIEVLANTKAKAKEVEGKLKEADERKIEINEKREQFRPVNPITGQLSGWMYNCSLLQFLGQFEISVKNSEKAQPTSKRVEKIIHFLTYQVYRYMNRGLFERDKMMFKLIVTMKISVIANQITAGDVSAFLKAGSALDVKTEKANPFKWLTDKVWLNLIQLSRHSFGTDQMQFFREILDFIQRNEASWKKWFDENEPESCPVPDYEDVPGHAAAISVPLPQRAQGPADAQTAPHRFWAWHLASPGREHFSSAGTIEEHPGSSSNKQKHETDKCTGNVDVRETAKAFCRSWSRLGV</sequence>
<evidence type="ECO:0000259" key="17">
    <source>
        <dbReference type="Pfam" id="PF12777"/>
    </source>
</evidence>
<evidence type="ECO:0000256" key="9">
    <source>
        <dbReference type="ARBA" id="ARBA00023054"/>
    </source>
</evidence>
<evidence type="ECO:0000259" key="14">
    <source>
        <dbReference type="Pfam" id="PF08385"/>
    </source>
</evidence>
<dbReference type="InterPro" id="IPR043157">
    <property type="entry name" value="Dynein_AAA1S"/>
</dbReference>
<dbReference type="Gene3D" id="1.20.140.100">
    <property type="entry name" value="Dynein heavy chain, N-terminal domain 2"/>
    <property type="match status" value="1"/>
</dbReference>
<dbReference type="Pfam" id="PF17857">
    <property type="entry name" value="AAA_lid_1"/>
    <property type="match status" value="1"/>
</dbReference>
<evidence type="ECO:0000313" key="23">
    <source>
        <dbReference type="Proteomes" id="UP001189429"/>
    </source>
</evidence>
<dbReference type="Pfam" id="PF12781">
    <property type="entry name" value="AAA_9"/>
    <property type="match status" value="1"/>
</dbReference>
<evidence type="ECO:0000259" key="19">
    <source>
        <dbReference type="Pfam" id="PF12781"/>
    </source>
</evidence>
<feature type="domain" description="Dynein heavy chain AAA module D4" evidence="18">
    <location>
        <begin position="2517"/>
        <end position="2777"/>
    </location>
</feature>
<dbReference type="Gene3D" id="1.10.287.2620">
    <property type="match status" value="1"/>
</dbReference>
<keyword evidence="10" id="KW-0505">Motor protein</keyword>
<dbReference type="Gene3D" id="1.10.472.130">
    <property type="match status" value="1"/>
</dbReference>
<comment type="caution">
    <text evidence="22">The sequence shown here is derived from an EMBL/GenBank/DDBJ whole genome shotgun (WGS) entry which is preliminary data.</text>
</comment>
<dbReference type="PANTHER" id="PTHR46532:SF4">
    <property type="entry name" value="AAA+ ATPASE DOMAIN-CONTAINING PROTEIN"/>
    <property type="match status" value="1"/>
</dbReference>
<dbReference type="Pfam" id="PF08393">
    <property type="entry name" value="DHC_N2"/>
    <property type="match status" value="1"/>
</dbReference>
<keyword evidence="8" id="KW-0243">Dynein</keyword>
<comment type="similarity">
    <text evidence="2">Belongs to the dynein heavy chain family.</text>
</comment>
<dbReference type="SUPFAM" id="SSF52540">
    <property type="entry name" value="P-loop containing nucleoside triphosphate hydrolases"/>
    <property type="match status" value="4"/>
</dbReference>
<dbReference type="Gene3D" id="1.20.920.20">
    <property type="match status" value="1"/>
</dbReference>
<dbReference type="InterPro" id="IPR035706">
    <property type="entry name" value="AAA_9"/>
</dbReference>
<reference evidence="22" key="1">
    <citation type="submission" date="2023-10" db="EMBL/GenBank/DDBJ databases">
        <authorList>
            <person name="Chen Y."/>
            <person name="Shah S."/>
            <person name="Dougan E. K."/>
            <person name="Thang M."/>
            <person name="Chan C."/>
        </authorList>
    </citation>
    <scope>NUCLEOTIDE SEQUENCE [LARGE SCALE GENOMIC DNA]</scope>
</reference>
<dbReference type="InterPro" id="IPR041466">
    <property type="entry name" value="Dynein_AAA5_ext"/>
</dbReference>
<dbReference type="Pfam" id="PF17852">
    <property type="entry name" value="Dynein_AAA_lid"/>
    <property type="match status" value="1"/>
</dbReference>
<keyword evidence="3" id="KW-0963">Cytoplasm</keyword>
<evidence type="ECO:0000259" key="21">
    <source>
        <dbReference type="Pfam" id="PF17857"/>
    </source>
</evidence>
<dbReference type="Pfam" id="PF08385">
    <property type="entry name" value="DHC_N1"/>
    <property type="match status" value="1"/>
</dbReference>
<dbReference type="Pfam" id="PF12777">
    <property type="entry name" value="MT"/>
    <property type="match status" value="1"/>
</dbReference>
<evidence type="ECO:0000259" key="15">
    <source>
        <dbReference type="Pfam" id="PF08393"/>
    </source>
</evidence>
<feature type="domain" description="Dynein heavy chain 3 AAA+ lid" evidence="21">
    <location>
        <begin position="2363"/>
        <end position="2452"/>
    </location>
</feature>
<feature type="coiled-coil region" evidence="12">
    <location>
        <begin position="3403"/>
        <end position="3430"/>
    </location>
</feature>
<feature type="compositionally biased region" description="Basic and acidic residues" evidence="13">
    <location>
        <begin position="3646"/>
        <end position="3656"/>
    </location>
</feature>
<evidence type="ECO:0000256" key="3">
    <source>
        <dbReference type="ARBA" id="ARBA00022490"/>
    </source>
</evidence>
<dbReference type="Gene3D" id="6.10.140.1060">
    <property type="match status" value="1"/>
</dbReference>
<keyword evidence="23" id="KW-1185">Reference proteome</keyword>
<evidence type="ECO:0000256" key="8">
    <source>
        <dbReference type="ARBA" id="ARBA00023017"/>
    </source>
</evidence>
<dbReference type="Pfam" id="PF12774">
    <property type="entry name" value="AAA_6"/>
    <property type="match status" value="1"/>
</dbReference>
<evidence type="ECO:0000256" key="5">
    <source>
        <dbReference type="ARBA" id="ARBA00022737"/>
    </source>
</evidence>
<keyword evidence="11" id="KW-0206">Cytoskeleton</keyword>
<dbReference type="InterPro" id="IPR027417">
    <property type="entry name" value="P-loop_NTPase"/>
</dbReference>
<dbReference type="InterPro" id="IPR026983">
    <property type="entry name" value="DHC"/>
</dbReference>
<dbReference type="Proteomes" id="UP001189429">
    <property type="component" value="Unassembled WGS sequence"/>
</dbReference>
<dbReference type="Gene3D" id="1.10.8.710">
    <property type="match status" value="1"/>
</dbReference>
<dbReference type="InterPro" id="IPR042222">
    <property type="entry name" value="Dynein_2_N"/>
</dbReference>
<evidence type="ECO:0000259" key="16">
    <source>
        <dbReference type="Pfam" id="PF12774"/>
    </source>
</evidence>
<evidence type="ECO:0000256" key="6">
    <source>
        <dbReference type="ARBA" id="ARBA00022741"/>
    </source>
</evidence>
<gene>
    <name evidence="22" type="ORF">PCOR1329_LOCUS46180</name>
</gene>
<dbReference type="Pfam" id="PF12780">
    <property type="entry name" value="AAA_8"/>
    <property type="match status" value="1"/>
</dbReference>
<evidence type="ECO:0000256" key="10">
    <source>
        <dbReference type="ARBA" id="ARBA00023175"/>
    </source>
</evidence>
<evidence type="ECO:0000256" key="12">
    <source>
        <dbReference type="SAM" id="Coils"/>
    </source>
</evidence>
<feature type="domain" description="Dynein heavy chain linker" evidence="15">
    <location>
        <begin position="953"/>
        <end position="1361"/>
    </location>
</feature>
<keyword evidence="5" id="KW-0677">Repeat</keyword>
<dbReference type="Gene3D" id="1.20.58.1120">
    <property type="match status" value="1"/>
</dbReference>
<dbReference type="InterPro" id="IPR035699">
    <property type="entry name" value="AAA_6"/>
</dbReference>
<dbReference type="InterPro" id="IPR024317">
    <property type="entry name" value="Dynein_heavy_chain_D4_dom"/>
</dbReference>
<dbReference type="InterPro" id="IPR042228">
    <property type="entry name" value="Dynein_linker_3"/>
</dbReference>
<dbReference type="InterPro" id="IPR024743">
    <property type="entry name" value="Dynein_HC_stalk"/>
</dbReference>
<keyword evidence="9 12" id="KW-0175">Coiled coil</keyword>
<evidence type="ECO:0000256" key="2">
    <source>
        <dbReference type="ARBA" id="ARBA00008887"/>
    </source>
</evidence>
<evidence type="ECO:0000256" key="1">
    <source>
        <dbReference type="ARBA" id="ARBA00004245"/>
    </source>
</evidence>
<dbReference type="Gene3D" id="1.10.8.1220">
    <property type="match status" value="1"/>
</dbReference>
<dbReference type="EMBL" id="CAUYUJ010015553">
    <property type="protein sequence ID" value="CAK0855452.1"/>
    <property type="molecule type" value="Genomic_DNA"/>
</dbReference>
<accession>A0ABN9U8G9</accession>
<proteinExistence type="inferred from homology"/>
<dbReference type="PANTHER" id="PTHR46532">
    <property type="entry name" value="MALE FERTILITY FACTOR KL5"/>
    <property type="match status" value="1"/>
</dbReference>
<dbReference type="Gene3D" id="3.20.180.20">
    <property type="entry name" value="Dynein heavy chain, N-terminal domain 2"/>
    <property type="match status" value="1"/>
</dbReference>
<feature type="compositionally biased region" description="Basic and acidic residues" evidence="13">
    <location>
        <begin position="3663"/>
        <end position="3672"/>
    </location>
</feature>
<keyword evidence="4" id="KW-0493">Microtubule</keyword>
<feature type="domain" description="Dynein heavy chain coiled coil stalk" evidence="17">
    <location>
        <begin position="2794"/>
        <end position="3157"/>
    </location>
</feature>
<evidence type="ECO:0000313" key="22">
    <source>
        <dbReference type="EMBL" id="CAK0855452.1"/>
    </source>
</evidence>
<dbReference type="Gene3D" id="3.40.50.300">
    <property type="entry name" value="P-loop containing nucleotide triphosphate hydrolases"/>
    <property type="match status" value="4"/>
</dbReference>
<dbReference type="Pfam" id="PF12775">
    <property type="entry name" value="AAA_7"/>
    <property type="match status" value="1"/>
</dbReference>
<keyword evidence="6" id="KW-0547">Nucleotide-binding</keyword>
<feature type="domain" description="Dynein heavy chain ATP-binding dynein motor region" evidence="19">
    <location>
        <begin position="3188"/>
        <end position="3413"/>
    </location>
</feature>
<evidence type="ECO:0000256" key="4">
    <source>
        <dbReference type="ARBA" id="ARBA00022701"/>
    </source>
</evidence>
<feature type="coiled-coil region" evidence="12">
    <location>
        <begin position="2797"/>
        <end position="2827"/>
    </location>
</feature>
<dbReference type="Gene3D" id="1.20.920.30">
    <property type="match status" value="1"/>
</dbReference>
<evidence type="ECO:0000259" key="20">
    <source>
        <dbReference type="Pfam" id="PF17852"/>
    </source>
</evidence>
<evidence type="ECO:0000256" key="13">
    <source>
        <dbReference type="SAM" id="MobiDB-lite"/>
    </source>
</evidence>
<feature type="region of interest" description="Disordered" evidence="13">
    <location>
        <begin position="3646"/>
        <end position="3672"/>
    </location>
</feature>
<dbReference type="InterPro" id="IPR013602">
    <property type="entry name" value="Dynein_heavy_linker"/>
</dbReference>
<comment type="subcellular location">
    <subcellularLocation>
        <location evidence="1">Cytoplasm</location>
        <location evidence="1">Cytoskeleton</location>
    </subcellularLocation>
</comment>
<keyword evidence="7" id="KW-0067">ATP-binding</keyword>
<dbReference type="InterPro" id="IPR041589">
    <property type="entry name" value="DNAH3_AAA_lid_1"/>
</dbReference>
<feature type="coiled-coil region" evidence="12">
    <location>
        <begin position="3043"/>
        <end position="3105"/>
    </location>
</feature>
<feature type="domain" description="Dynein heavy chain tail" evidence="14">
    <location>
        <begin position="1"/>
        <end position="436"/>
    </location>
</feature>
<protein>
    <submittedName>
        <fullName evidence="22">Uncharacterized protein</fullName>
    </submittedName>
</protein>
<organism evidence="22 23">
    <name type="scientific">Prorocentrum cordatum</name>
    <dbReference type="NCBI Taxonomy" id="2364126"/>
    <lineage>
        <taxon>Eukaryota</taxon>
        <taxon>Sar</taxon>
        <taxon>Alveolata</taxon>
        <taxon>Dinophyceae</taxon>
        <taxon>Prorocentrales</taxon>
        <taxon>Prorocentraceae</taxon>
        <taxon>Prorocentrum</taxon>
    </lineage>
</organism>
<evidence type="ECO:0000256" key="7">
    <source>
        <dbReference type="ARBA" id="ARBA00022840"/>
    </source>
</evidence>
<name>A0ABN9U8G9_9DINO</name>
<dbReference type="InterPro" id="IPR013594">
    <property type="entry name" value="Dynein_heavy_tail"/>
</dbReference>
<evidence type="ECO:0000256" key="11">
    <source>
        <dbReference type="ARBA" id="ARBA00023212"/>
    </source>
</evidence>